<keyword evidence="4" id="KW-1185">Reference proteome</keyword>
<evidence type="ECO:0000256" key="2">
    <source>
        <dbReference type="SAM" id="SignalP"/>
    </source>
</evidence>
<dbReference type="AlphaFoldDB" id="A0A6H1TY08"/>
<feature type="signal peptide" evidence="2">
    <location>
        <begin position="1"/>
        <end position="19"/>
    </location>
</feature>
<accession>A0A6H1TY08</accession>
<feature type="region of interest" description="Disordered" evidence="1">
    <location>
        <begin position="48"/>
        <end position="73"/>
    </location>
</feature>
<name>A0A6H1TY08_9CYAN</name>
<reference evidence="3 4" key="1">
    <citation type="submission" date="2020-04" db="EMBL/GenBank/DDBJ databases">
        <authorList>
            <person name="Basu S."/>
            <person name="Maruthanayagam V."/>
            <person name="Chakraborty S."/>
            <person name="Pramanik A."/>
            <person name="Mukherjee J."/>
            <person name="Brink B."/>
        </authorList>
    </citation>
    <scope>NUCLEOTIDE SEQUENCE [LARGE SCALE GENOMIC DNA]</scope>
    <source>
        <strain evidence="3 4">AP17</strain>
    </source>
</reference>
<dbReference type="RefSeq" id="WP_168569650.1">
    <property type="nucleotide sequence ID" value="NZ_CP051167.1"/>
</dbReference>
<dbReference type="Proteomes" id="UP000500857">
    <property type="component" value="Chromosome"/>
</dbReference>
<feature type="compositionally biased region" description="Polar residues" evidence="1">
    <location>
        <begin position="53"/>
        <end position="73"/>
    </location>
</feature>
<gene>
    <name evidence="3" type="ORF">HCG48_13675</name>
</gene>
<dbReference type="EMBL" id="CP051167">
    <property type="protein sequence ID" value="QIZ71498.1"/>
    <property type="molecule type" value="Genomic_DNA"/>
</dbReference>
<evidence type="ECO:0000313" key="3">
    <source>
        <dbReference type="EMBL" id="QIZ71498.1"/>
    </source>
</evidence>
<protein>
    <submittedName>
        <fullName evidence="3">Uncharacterized protein</fullName>
    </submittedName>
</protein>
<organism evidence="3 4">
    <name type="scientific">Oxynema aestuarii AP17</name>
    <dbReference type="NCBI Taxonomy" id="2064643"/>
    <lineage>
        <taxon>Bacteria</taxon>
        <taxon>Bacillati</taxon>
        <taxon>Cyanobacteriota</taxon>
        <taxon>Cyanophyceae</taxon>
        <taxon>Oscillatoriophycideae</taxon>
        <taxon>Oscillatoriales</taxon>
        <taxon>Oscillatoriaceae</taxon>
        <taxon>Oxynema</taxon>
        <taxon>Oxynema aestuarii</taxon>
    </lineage>
</organism>
<evidence type="ECO:0000313" key="4">
    <source>
        <dbReference type="Proteomes" id="UP000500857"/>
    </source>
</evidence>
<proteinExistence type="predicted"/>
<dbReference type="KEGG" id="oxy:HCG48_13675"/>
<sequence length="639" mass="70139">MLIKRLALRLGFLACLSSAMVVRSDMGLASPNPTLDPTLDVKPTAIATDFPRSKQNTRPVPPTDSQSPQSNNAYTQQELEQLLILIRGIRDLELRPQQEAEINTLIDELEDLKATGDPVLIVSERQARQVQSLLASLTPEEIEQLESALELPAVEIAVLNQQELADVILLLEEVQNLRLRPTQATQIQLLIQDLKELQAQGDREVFLSPGQSLQLKEILDSLSEREREQIEASLLERPEVANRWTQEALQELVAVLEEIQRLNLRPQQNTEISSLIASLEARLREDEAIVVLSEEQAAQIKTLLDSLTPEEIAQIEETLPPPVPTARRFTAQEVQELLQILRFARDLDLTEQQQRQVDELLPLIERLEARGDSNVILSGEQVRTLDLLINSLTRDQLREIARSLGVPGTFPAISNQTPTGFGSGWGNASVGFIFNQRNRFTDAEDGAFAASIGFGDPEKSVGLSTTLSITGLSNERGQSNNFGAGSISLQASRNLPNNFAVGVGVQNLVDWDNAAGDTGRSFYGVVSKILVLNPDVQKPFSLAFVSLGLGNGIFRTESNFDPNDELGGSEFNVFGSFATTMGDQATAMAEWTGRDLTLGVSVVPFRRVPLVTSFGILDLTGNTGDGVRLNFSIVYGISF</sequence>
<evidence type="ECO:0000256" key="1">
    <source>
        <dbReference type="SAM" id="MobiDB-lite"/>
    </source>
</evidence>
<feature type="chain" id="PRO_5026316448" evidence="2">
    <location>
        <begin position="20"/>
        <end position="639"/>
    </location>
</feature>
<keyword evidence="2" id="KW-0732">Signal</keyword>